<dbReference type="GO" id="GO:0005524">
    <property type="term" value="F:ATP binding"/>
    <property type="evidence" value="ECO:0007669"/>
    <property type="project" value="UniProtKB-UniRule"/>
</dbReference>
<feature type="active site" evidence="14">
    <location>
        <position position="13"/>
    </location>
</feature>
<dbReference type="SMART" id="SM01209">
    <property type="entry name" value="GARS_A"/>
    <property type="match status" value="1"/>
</dbReference>
<evidence type="ECO:0000256" key="4">
    <source>
        <dbReference type="ARBA" id="ARBA00022490"/>
    </source>
</evidence>
<keyword evidence="9 13" id="KW-0133">Cell shape</keyword>
<reference evidence="18" key="2">
    <citation type="submission" date="2021-04" db="EMBL/GenBank/DDBJ databases">
        <authorList>
            <person name="Gilroy R."/>
        </authorList>
    </citation>
    <scope>NUCLEOTIDE SEQUENCE</scope>
    <source>
        <strain evidence="18">F6-6636</strain>
    </source>
</reference>
<feature type="active site" evidence="14">
    <location>
        <position position="319"/>
    </location>
</feature>
<organism evidence="18 19">
    <name type="scientific">Candidatus Paralactobacillus gallistercoris</name>
    <dbReference type="NCBI Taxonomy" id="2838724"/>
    <lineage>
        <taxon>Bacteria</taxon>
        <taxon>Bacillati</taxon>
        <taxon>Bacillota</taxon>
        <taxon>Bacilli</taxon>
        <taxon>Lactobacillales</taxon>
        <taxon>Lactobacillaceae</taxon>
        <taxon>Lactobacillus</taxon>
    </lineage>
</organism>
<feature type="binding site" evidence="15">
    <location>
        <position position="308"/>
    </location>
    <ligand>
        <name>Mg(2+)</name>
        <dbReference type="ChEBI" id="CHEBI:18420"/>
        <label>2</label>
    </ligand>
</feature>
<dbReference type="InterPro" id="IPR005905">
    <property type="entry name" value="D_ala_D_ala"/>
</dbReference>
<evidence type="ECO:0000256" key="7">
    <source>
        <dbReference type="ARBA" id="ARBA00022741"/>
    </source>
</evidence>
<evidence type="ECO:0000256" key="14">
    <source>
        <dbReference type="PIRSR" id="PIRSR039102-1"/>
    </source>
</evidence>
<evidence type="ECO:0000256" key="5">
    <source>
        <dbReference type="ARBA" id="ARBA00022598"/>
    </source>
</evidence>
<dbReference type="EC" id="6.3.2.4" evidence="13"/>
<dbReference type="PANTHER" id="PTHR23132">
    <property type="entry name" value="D-ALANINE--D-ALANINE LIGASE"/>
    <property type="match status" value="1"/>
</dbReference>
<dbReference type="PIRSF" id="PIRSF039102">
    <property type="entry name" value="Ddl/VanB"/>
    <property type="match status" value="1"/>
</dbReference>
<feature type="binding site" evidence="15">
    <location>
        <position position="310"/>
    </location>
    <ligand>
        <name>Mg(2+)</name>
        <dbReference type="ChEBI" id="CHEBI:18420"/>
        <label>2</label>
    </ligand>
</feature>
<sequence>MKIVVLAGGRSTERNVSLSSGAKITDALRAKGHQVVMVDSFLGIDLDNVDNIDDLFTSDQTTSGNYDISDDILTDEAINALRKDGTRGLFGKNVLKVAQAADIVYMGLHGEDGENGKVQAVLDLNDIKYTGSDTLAAGIAMNKSITKQLLLYNHINTAKFVEIKKGQPIPELPFAFPVVVKPTSGGSSVGVTIVHNQDELKKALTDAYRFDNSVLVEEYIGGREFSLGIVNGKALPAIEIVVNNNGWYDFKHKFQPNTETQFVTPPDIPDEIHHKMQEMALKTMNVIGLTNYCRIDFFLKDGELYVIEANTLPGMTPRSLLPQEAEAAGINYADLVESIVEGKMKLYDEK</sequence>
<feature type="binding site" evidence="15">
    <location>
        <position position="308"/>
    </location>
    <ligand>
        <name>Mg(2+)</name>
        <dbReference type="ChEBI" id="CHEBI:18420"/>
        <label>1</label>
    </ligand>
</feature>
<evidence type="ECO:0000259" key="17">
    <source>
        <dbReference type="PROSITE" id="PS50975"/>
    </source>
</evidence>
<dbReference type="SUPFAM" id="SSF52440">
    <property type="entry name" value="PreATP-grasp domain"/>
    <property type="match status" value="1"/>
</dbReference>
<keyword evidence="7 16" id="KW-0547">Nucleotide-binding</keyword>
<comment type="caution">
    <text evidence="18">The sequence shown here is derived from an EMBL/GenBank/DDBJ whole genome shotgun (WGS) entry which is preliminary data.</text>
</comment>
<gene>
    <name evidence="13" type="primary">ddl</name>
    <name evidence="18" type="ORF">H9901_05750</name>
</gene>
<dbReference type="InterPro" id="IPR013815">
    <property type="entry name" value="ATP_grasp_subdomain_1"/>
</dbReference>
<dbReference type="HAMAP" id="MF_00047">
    <property type="entry name" value="Dala_Dala_lig"/>
    <property type="match status" value="1"/>
</dbReference>
<feature type="active site" evidence="14">
    <location>
        <position position="187"/>
    </location>
</feature>
<evidence type="ECO:0000256" key="12">
    <source>
        <dbReference type="ARBA" id="ARBA00023316"/>
    </source>
</evidence>
<dbReference type="InterPro" id="IPR000291">
    <property type="entry name" value="D-Ala_lig_Van_CS"/>
</dbReference>
<dbReference type="Gene3D" id="3.30.1490.20">
    <property type="entry name" value="ATP-grasp fold, A domain"/>
    <property type="match status" value="1"/>
</dbReference>
<protein>
    <recommendedName>
        <fullName evidence="13">D-alanine--D-alanine ligase</fullName>
        <ecNumber evidence="13">6.3.2.4</ecNumber>
    </recommendedName>
    <alternativeName>
        <fullName evidence="13">D-Ala-D-Ala ligase</fullName>
    </alternativeName>
    <alternativeName>
        <fullName evidence="13">D-alanylalanine synthetase</fullName>
    </alternativeName>
</protein>
<evidence type="ECO:0000256" key="2">
    <source>
        <dbReference type="ARBA" id="ARBA00004496"/>
    </source>
</evidence>
<dbReference type="Proteomes" id="UP000777303">
    <property type="component" value="Unassembled WGS sequence"/>
</dbReference>
<dbReference type="Gene3D" id="3.40.50.20">
    <property type="match status" value="1"/>
</dbReference>
<dbReference type="SUPFAM" id="SSF56059">
    <property type="entry name" value="Glutathione synthetase ATP-binding domain-like"/>
    <property type="match status" value="1"/>
</dbReference>
<dbReference type="GO" id="GO:0005737">
    <property type="term" value="C:cytoplasm"/>
    <property type="evidence" value="ECO:0007669"/>
    <property type="project" value="UniProtKB-SubCell"/>
</dbReference>
<comment type="catalytic activity">
    <reaction evidence="13">
        <text>2 D-alanine + ATP = D-alanyl-D-alanine + ADP + phosphate + H(+)</text>
        <dbReference type="Rhea" id="RHEA:11224"/>
        <dbReference type="ChEBI" id="CHEBI:15378"/>
        <dbReference type="ChEBI" id="CHEBI:30616"/>
        <dbReference type="ChEBI" id="CHEBI:43474"/>
        <dbReference type="ChEBI" id="CHEBI:57416"/>
        <dbReference type="ChEBI" id="CHEBI:57822"/>
        <dbReference type="ChEBI" id="CHEBI:456216"/>
        <dbReference type="EC" id="6.3.2.4"/>
    </reaction>
</comment>
<comment type="subcellular location">
    <subcellularLocation>
        <location evidence="2 13">Cytoplasm</location>
    </subcellularLocation>
</comment>
<dbReference type="InterPro" id="IPR011127">
    <property type="entry name" value="Dala_Dala_lig_N"/>
</dbReference>
<dbReference type="GO" id="GO:0008360">
    <property type="term" value="P:regulation of cell shape"/>
    <property type="evidence" value="ECO:0007669"/>
    <property type="project" value="UniProtKB-KW"/>
</dbReference>
<proteinExistence type="inferred from homology"/>
<keyword evidence="6 15" id="KW-0479">Metal-binding</keyword>
<comment type="pathway">
    <text evidence="13">Cell wall biogenesis; peptidoglycan biosynthesis.</text>
</comment>
<keyword evidence="10 13" id="KW-0573">Peptidoglycan synthesis</keyword>
<dbReference type="GO" id="GO:0008716">
    <property type="term" value="F:D-alanine-D-alanine ligase activity"/>
    <property type="evidence" value="ECO:0007669"/>
    <property type="project" value="UniProtKB-UniRule"/>
</dbReference>
<feature type="binding site" evidence="15">
    <location>
        <position position="296"/>
    </location>
    <ligand>
        <name>Mg(2+)</name>
        <dbReference type="ChEBI" id="CHEBI:18420"/>
        <label>1</label>
    </ligand>
</feature>
<dbReference type="GO" id="GO:0046872">
    <property type="term" value="F:metal ion binding"/>
    <property type="evidence" value="ECO:0007669"/>
    <property type="project" value="UniProtKB-KW"/>
</dbReference>
<evidence type="ECO:0000256" key="15">
    <source>
        <dbReference type="PIRSR" id="PIRSR039102-3"/>
    </source>
</evidence>
<dbReference type="InterPro" id="IPR011761">
    <property type="entry name" value="ATP-grasp"/>
</dbReference>
<dbReference type="AlphaFoldDB" id="A0A948X1Q2"/>
<comment type="similarity">
    <text evidence="3 13">Belongs to the D-alanine--D-alanine ligase family.</text>
</comment>
<dbReference type="GO" id="GO:0009252">
    <property type="term" value="P:peptidoglycan biosynthetic process"/>
    <property type="evidence" value="ECO:0007669"/>
    <property type="project" value="UniProtKB-UniRule"/>
</dbReference>
<dbReference type="InterPro" id="IPR016185">
    <property type="entry name" value="PreATP-grasp_dom_sf"/>
</dbReference>
<comment type="cofactor">
    <cofactor evidence="1">
        <name>Mn(2+)</name>
        <dbReference type="ChEBI" id="CHEBI:29035"/>
    </cofactor>
</comment>
<evidence type="ECO:0000313" key="19">
    <source>
        <dbReference type="Proteomes" id="UP000777303"/>
    </source>
</evidence>
<evidence type="ECO:0000256" key="13">
    <source>
        <dbReference type="HAMAP-Rule" id="MF_00047"/>
    </source>
</evidence>
<comment type="cofactor">
    <cofactor evidence="15">
        <name>Mg(2+)</name>
        <dbReference type="ChEBI" id="CHEBI:18420"/>
    </cofactor>
    <cofactor evidence="15">
        <name>Mn(2+)</name>
        <dbReference type="ChEBI" id="CHEBI:29035"/>
    </cofactor>
    <text evidence="15">Binds 2 magnesium or manganese ions per subunit.</text>
</comment>
<dbReference type="InterPro" id="IPR011095">
    <property type="entry name" value="Dala_Dala_lig_C"/>
</dbReference>
<dbReference type="PROSITE" id="PS00843">
    <property type="entry name" value="DALA_DALA_LIGASE_1"/>
    <property type="match status" value="1"/>
</dbReference>
<dbReference type="PROSITE" id="PS50975">
    <property type="entry name" value="ATP_GRASP"/>
    <property type="match status" value="1"/>
</dbReference>
<evidence type="ECO:0000256" key="16">
    <source>
        <dbReference type="PROSITE-ProRule" id="PRU00409"/>
    </source>
</evidence>
<dbReference type="GO" id="GO:0071555">
    <property type="term" value="P:cell wall organization"/>
    <property type="evidence" value="ECO:0007669"/>
    <property type="project" value="UniProtKB-KW"/>
</dbReference>
<dbReference type="NCBIfam" id="NF002378">
    <property type="entry name" value="PRK01372.1"/>
    <property type="match status" value="1"/>
</dbReference>
<keyword evidence="12 13" id="KW-0961">Cell wall biogenesis/degradation</keyword>
<dbReference type="Pfam" id="PF01820">
    <property type="entry name" value="Dala_Dala_lig_N"/>
    <property type="match status" value="1"/>
</dbReference>
<name>A0A948X1Q2_9LACO</name>
<accession>A0A948X1Q2</accession>
<evidence type="ECO:0000256" key="1">
    <source>
        <dbReference type="ARBA" id="ARBA00001936"/>
    </source>
</evidence>
<evidence type="ECO:0000256" key="3">
    <source>
        <dbReference type="ARBA" id="ARBA00010871"/>
    </source>
</evidence>
<keyword evidence="5 13" id="KW-0436">Ligase</keyword>
<comment type="function">
    <text evidence="13">Cell wall formation.</text>
</comment>
<keyword evidence="11 15" id="KW-0464">Manganese</keyword>
<dbReference type="EMBL" id="JAHLFS010000066">
    <property type="protein sequence ID" value="MBU3852183.1"/>
    <property type="molecule type" value="Genomic_DNA"/>
</dbReference>
<evidence type="ECO:0000256" key="6">
    <source>
        <dbReference type="ARBA" id="ARBA00022723"/>
    </source>
</evidence>
<dbReference type="Gene3D" id="3.30.470.20">
    <property type="entry name" value="ATP-grasp fold, B domain"/>
    <property type="match status" value="1"/>
</dbReference>
<dbReference type="Pfam" id="PF07478">
    <property type="entry name" value="Dala_Dala_lig_C"/>
    <property type="match status" value="1"/>
</dbReference>
<keyword evidence="4 13" id="KW-0963">Cytoplasm</keyword>
<feature type="domain" description="ATP-grasp" evidence="17">
    <location>
        <begin position="147"/>
        <end position="341"/>
    </location>
</feature>
<keyword evidence="8 16" id="KW-0067">ATP-binding</keyword>
<evidence type="ECO:0000256" key="8">
    <source>
        <dbReference type="ARBA" id="ARBA00022840"/>
    </source>
</evidence>
<keyword evidence="15" id="KW-0460">Magnesium</keyword>
<evidence type="ECO:0000313" key="18">
    <source>
        <dbReference type="EMBL" id="MBU3852183.1"/>
    </source>
</evidence>
<evidence type="ECO:0000256" key="10">
    <source>
        <dbReference type="ARBA" id="ARBA00022984"/>
    </source>
</evidence>
<evidence type="ECO:0000256" key="11">
    <source>
        <dbReference type="ARBA" id="ARBA00023211"/>
    </source>
</evidence>
<evidence type="ECO:0000256" key="9">
    <source>
        <dbReference type="ARBA" id="ARBA00022960"/>
    </source>
</evidence>
<reference evidence="18" key="1">
    <citation type="journal article" date="2021" name="PeerJ">
        <title>Extensive microbial diversity within the chicken gut microbiome revealed by metagenomics and culture.</title>
        <authorList>
            <person name="Gilroy R."/>
            <person name="Ravi A."/>
            <person name="Getino M."/>
            <person name="Pursley I."/>
            <person name="Horton D.L."/>
            <person name="Alikhan N.F."/>
            <person name="Baker D."/>
            <person name="Gharbi K."/>
            <person name="Hall N."/>
            <person name="Watson M."/>
            <person name="Adriaenssens E.M."/>
            <person name="Foster-Nyarko E."/>
            <person name="Jarju S."/>
            <person name="Secka A."/>
            <person name="Antonio M."/>
            <person name="Oren A."/>
            <person name="Chaudhuri R.R."/>
            <person name="La Ragione R."/>
            <person name="Hildebrand F."/>
            <person name="Pallen M.J."/>
        </authorList>
    </citation>
    <scope>NUCLEOTIDE SEQUENCE</scope>
    <source>
        <strain evidence="18">F6-6636</strain>
    </source>
</reference>
<dbReference type="PANTHER" id="PTHR23132:SF23">
    <property type="entry name" value="D-ALANINE--D-ALANINE LIGASE B"/>
    <property type="match status" value="1"/>
</dbReference>
<dbReference type="NCBIfam" id="TIGR01205">
    <property type="entry name" value="D_ala_D_alaTIGR"/>
    <property type="match status" value="1"/>
</dbReference>